<reference evidence="1" key="1">
    <citation type="submission" date="2018-02" db="EMBL/GenBank/DDBJ databases">
        <title>Rhizophora mucronata_Transcriptome.</title>
        <authorList>
            <person name="Meera S.P."/>
            <person name="Sreeshan A."/>
            <person name="Augustine A."/>
        </authorList>
    </citation>
    <scope>NUCLEOTIDE SEQUENCE</scope>
    <source>
        <tissue evidence="1">Leaf</tissue>
    </source>
</reference>
<evidence type="ECO:0000313" key="1">
    <source>
        <dbReference type="EMBL" id="MBX67944.1"/>
    </source>
</evidence>
<organism evidence="1">
    <name type="scientific">Rhizophora mucronata</name>
    <name type="common">Asiatic mangrove</name>
    <dbReference type="NCBI Taxonomy" id="61149"/>
    <lineage>
        <taxon>Eukaryota</taxon>
        <taxon>Viridiplantae</taxon>
        <taxon>Streptophyta</taxon>
        <taxon>Embryophyta</taxon>
        <taxon>Tracheophyta</taxon>
        <taxon>Spermatophyta</taxon>
        <taxon>Magnoliopsida</taxon>
        <taxon>eudicotyledons</taxon>
        <taxon>Gunneridae</taxon>
        <taxon>Pentapetalae</taxon>
        <taxon>rosids</taxon>
        <taxon>fabids</taxon>
        <taxon>Malpighiales</taxon>
        <taxon>Rhizophoraceae</taxon>
        <taxon>Rhizophora</taxon>
    </lineage>
</organism>
<dbReference type="AlphaFoldDB" id="A0A2P2QLT4"/>
<name>A0A2P2QLT4_RHIMU</name>
<dbReference type="EMBL" id="GGEC01087460">
    <property type="protein sequence ID" value="MBX67944.1"/>
    <property type="molecule type" value="Transcribed_RNA"/>
</dbReference>
<sequence length="55" mass="6498">MCKNIYFVPTQTVSIFLRPNPQRTLTHPNIIALEQRGQWLLETPLQCNSHPLYKF</sequence>
<protein>
    <submittedName>
        <fullName evidence="1">Uncharacterized protein</fullName>
    </submittedName>
</protein>
<accession>A0A2P2QLT4</accession>
<proteinExistence type="predicted"/>